<gene>
    <name evidence="1" type="ORF">HC248_00330</name>
</gene>
<name>A0A6H2H5M3_9BURK</name>
<sequence>MKMQMHKTLTPKTSLRLALNAAQGLIVPAQLRLFLQLLLLMAWPLASPCSHAFTIQISAPPSGLYLQVGDGVGQLNLTAINSGSARNSTVNTVSLAVPAARLGLGPLAMTTDSLVSTSPIDGYPNYCSIPAQVYIGGFYRTPNTTGSQASLTISAPTALFNPAGERIPINTISWLTSGLGDVANNPTVPNGTFSTSGSQVLRISPPNVWFESCMQFRYANSQILPPGTYTGQVTYSLTAP</sequence>
<dbReference type="AlphaFoldDB" id="A0A6H2H5M3"/>
<proteinExistence type="predicted"/>
<accession>A0A6H2H5M3</accession>
<evidence type="ECO:0000313" key="1">
    <source>
        <dbReference type="EMBL" id="QJC55067.1"/>
    </source>
</evidence>
<protein>
    <submittedName>
        <fullName evidence="1">Uncharacterized protein</fullName>
    </submittedName>
</protein>
<keyword evidence="2" id="KW-1185">Reference proteome</keyword>
<dbReference type="EMBL" id="CP051461">
    <property type="protein sequence ID" value="QJC55067.1"/>
    <property type="molecule type" value="Genomic_DNA"/>
</dbReference>
<organism evidence="1 2">
    <name type="scientific">Polaromonas vacuolata</name>
    <dbReference type="NCBI Taxonomy" id="37448"/>
    <lineage>
        <taxon>Bacteria</taxon>
        <taxon>Pseudomonadati</taxon>
        <taxon>Pseudomonadota</taxon>
        <taxon>Betaproteobacteria</taxon>
        <taxon>Burkholderiales</taxon>
        <taxon>Comamonadaceae</taxon>
        <taxon>Polaromonas</taxon>
    </lineage>
</organism>
<dbReference type="KEGG" id="pvac:HC248_00330"/>
<dbReference type="Proteomes" id="UP000502041">
    <property type="component" value="Chromosome"/>
</dbReference>
<evidence type="ECO:0000313" key="2">
    <source>
        <dbReference type="Proteomes" id="UP000502041"/>
    </source>
</evidence>
<reference evidence="1 2" key="1">
    <citation type="submission" date="2020-04" db="EMBL/GenBank/DDBJ databases">
        <title>Complete genome of a Psychrophilic, Marine, Gas Vacuolate Bacterium Polaromonas vacuolata KCTC 22033T.</title>
        <authorList>
            <person name="Hwang K."/>
            <person name="Kim K.M."/>
        </authorList>
    </citation>
    <scope>NUCLEOTIDE SEQUENCE [LARGE SCALE GENOMIC DNA]</scope>
    <source>
        <strain evidence="1 2">KCTC 22033</strain>
    </source>
</reference>